<dbReference type="EMBL" id="PVMZ01000011">
    <property type="protein sequence ID" value="PRX18938.1"/>
    <property type="molecule type" value="Genomic_DNA"/>
</dbReference>
<protein>
    <submittedName>
        <fullName evidence="2">Uncharacterized protein</fullName>
    </submittedName>
</protein>
<name>A0A2T0K7D1_9ACTN</name>
<evidence type="ECO:0000313" key="3">
    <source>
        <dbReference type="Proteomes" id="UP000239415"/>
    </source>
</evidence>
<evidence type="ECO:0000256" key="1">
    <source>
        <dbReference type="SAM" id="MobiDB-lite"/>
    </source>
</evidence>
<keyword evidence="3" id="KW-1185">Reference proteome</keyword>
<dbReference type="RefSeq" id="WP_106322863.1">
    <property type="nucleotide sequence ID" value="NZ_BOMO01000094.1"/>
</dbReference>
<dbReference type="OrthoDB" id="517187at2"/>
<comment type="caution">
    <text evidence="2">The sequence shown here is derived from an EMBL/GenBank/DDBJ whole genome shotgun (WGS) entry which is preliminary data.</text>
</comment>
<reference evidence="2 3" key="1">
    <citation type="submission" date="2018-03" db="EMBL/GenBank/DDBJ databases">
        <title>Genomic Encyclopedia of Archaeal and Bacterial Type Strains, Phase II (KMG-II): from individual species to whole genera.</title>
        <authorList>
            <person name="Goeker M."/>
        </authorList>
    </citation>
    <scope>NUCLEOTIDE SEQUENCE [LARGE SCALE GENOMIC DNA]</scope>
    <source>
        <strain evidence="2 3">DSM 43146</strain>
    </source>
</reference>
<feature type="region of interest" description="Disordered" evidence="1">
    <location>
        <begin position="69"/>
        <end position="88"/>
    </location>
</feature>
<accession>A0A2T0K7D1</accession>
<gene>
    <name evidence="2" type="ORF">CLV67_11185</name>
</gene>
<dbReference type="AlphaFoldDB" id="A0A2T0K7D1"/>
<dbReference type="Proteomes" id="UP000239415">
    <property type="component" value="Unassembled WGS sequence"/>
</dbReference>
<evidence type="ECO:0000313" key="2">
    <source>
        <dbReference type="EMBL" id="PRX18938.1"/>
    </source>
</evidence>
<feature type="region of interest" description="Disordered" evidence="1">
    <location>
        <begin position="414"/>
        <end position="450"/>
    </location>
</feature>
<organism evidence="2 3">
    <name type="scientific">Actinoplanes italicus</name>
    <dbReference type="NCBI Taxonomy" id="113567"/>
    <lineage>
        <taxon>Bacteria</taxon>
        <taxon>Bacillati</taxon>
        <taxon>Actinomycetota</taxon>
        <taxon>Actinomycetes</taxon>
        <taxon>Micromonosporales</taxon>
        <taxon>Micromonosporaceae</taxon>
        <taxon>Actinoplanes</taxon>
    </lineage>
</organism>
<sequence length="529" mass="56205">MAATSNPGVTVLDRGLRLSLLARSGSDASFLQLIDRALETELTGDDTVRRLPQILHLSLLRAALTGTAAPPRAAPFSPEGSPSPGTEHEPYLRELRARWTDHAGRHLYSTPAAWLHALLPPAPLPGNPHSLARLLRVFVTHLAPADCRAATSLAALIEDSGEAAVAQCALVQVALAAHDLDAEAQAWSRQRQLLTRMPAWSWPGGHTGHDRDVLAYLRPDHRARFDTAIGVLPFATGLGHALLTCLPALNDIYRDAYACHGSLEYTEHRLAGHRPAQAAAIVHEETRRNPAGSPHVPGLPPAPPIVAAIVSADEQVLGGPELRIDDPVYRLYARISARTTRARRLGADDLTPEPAPADLDPKRLPAYAEMVRLNADSPIVAALAGRVRAEAAARNDHEALLILADAGYADPDQVLDSLDTPADLESPTAGEGPTGSDSPPAGDGPAKPYPEWSALLFRHRPAEAVRRLSEAASQDWTIAAAMLEHAAAELLAAAGPRIAHDLHEAVVQAFVCATPPGTDPPAVVDGTHV</sequence>
<proteinExistence type="predicted"/>